<evidence type="ECO:0000313" key="2">
    <source>
        <dbReference type="EMBL" id="ELR22291.1"/>
    </source>
</evidence>
<dbReference type="VEuPathDB" id="AmoebaDB:ACA1_252050"/>
<keyword evidence="3" id="KW-1185">Reference proteome</keyword>
<reference evidence="2 3" key="1">
    <citation type="journal article" date="2013" name="Genome Biol.">
        <title>Genome of Acanthamoeba castellanii highlights extensive lateral gene transfer and early evolution of tyrosine kinase signaling.</title>
        <authorList>
            <person name="Clarke M."/>
            <person name="Lohan A.J."/>
            <person name="Liu B."/>
            <person name="Lagkouvardos I."/>
            <person name="Roy S."/>
            <person name="Zafar N."/>
            <person name="Bertelli C."/>
            <person name="Schilde C."/>
            <person name="Kianianmomeni A."/>
            <person name="Burglin T.R."/>
            <person name="Frech C."/>
            <person name="Turcotte B."/>
            <person name="Kopec K.O."/>
            <person name="Synnott J.M."/>
            <person name="Choo C."/>
            <person name="Paponov I."/>
            <person name="Finkler A."/>
            <person name="Soon Heng Tan C."/>
            <person name="Hutchins A.P."/>
            <person name="Weinmeier T."/>
            <person name="Rattei T."/>
            <person name="Chu J.S."/>
            <person name="Gimenez G."/>
            <person name="Irimia M."/>
            <person name="Rigden D.J."/>
            <person name="Fitzpatrick D.A."/>
            <person name="Lorenzo-Morales J."/>
            <person name="Bateman A."/>
            <person name="Chiu C.H."/>
            <person name="Tang P."/>
            <person name="Hegemann P."/>
            <person name="Fromm H."/>
            <person name="Raoult D."/>
            <person name="Greub G."/>
            <person name="Miranda-Saavedra D."/>
            <person name="Chen N."/>
            <person name="Nash P."/>
            <person name="Ginger M.L."/>
            <person name="Horn M."/>
            <person name="Schaap P."/>
            <person name="Caler L."/>
            <person name="Loftus B."/>
        </authorList>
    </citation>
    <scope>NUCLEOTIDE SEQUENCE [LARGE SCALE GENOMIC DNA]</scope>
    <source>
        <strain evidence="2 3">Neff</strain>
    </source>
</reference>
<dbReference type="KEGG" id="acan:ACA1_252050"/>
<dbReference type="RefSeq" id="XP_004367547.1">
    <property type="nucleotide sequence ID" value="XM_004367490.2"/>
</dbReference>
<name>L8HD15_ACACF</name>
<dbReference type="Proteomes" id="UP000011083">
    <property type="component" value="Unassembled WGS sequence"/>
</dbReference>
<sequence>GGTVASGSACAVLQSVGAAGLGVVGVGAFAAVGGVAVVGAYGTYKGVQWYRGRNRGEDPIPAAL</sequence>
<evidence type="ECO:0000313" key="3">
    <source>
        <dbReference type="Proteomes" id="UP000011083"/>
    </source>
</evidence>
<dbReference type="EMBL" id="KB007885">
    <property type="protein sequence ID" value="ELR22291.1"/>
    <property type="molecule type" value="Genomic_DNA"/>
</dbReference>
<keyword evidence="1" id="KW-0812">Transmembrane</keyword>
<organism evidence="2 3">
    <name type="scientific">Acanthamoeba castellanii (strain ATCC 30010 / Neff)</name>
    <dbReference type="NCBI Taxonomy" id="1257118"/>
    <lineage>
        <taxon>Eukaryota</taxon>
        <taxon>Amoebozoa</taxon>
        <taxon>Discosea</taxon>
        <taxon>Longamoebia</taxon>
        <taxon>Centramoebida</taxon>
        <taxon>Acanthamoebidae</taxon>
        <taxon>Acanthamoeba</taxon>
    </lineage>
</organism>
<dbReference type="AlphaFoldDB" id="L8HD15"/>
<evidence type="ECO:0000256" key="1">
    <source>
        <dbReference type="SAM" id="Phobius"/>
    </source>
</evidence>
<proteinExistence type="predicted"/>
<feature type="non-terminal residue" evidence="2">
    <location>
        <position position="1"/>
    </location>
</feature>
<keyword evidence="1" id="KW-0472">Membrane</keyword>
<dbReference type="GeneID" id="14923222"/>
<accession>L8HD15</accession>
<protein>
    <submittedName>
        <fullName evidence="2">Uncharacterized protein</fullName>
    </submittedName>
</protein>
<feature type="transmembrane region" description="Helical" evidence="1">
    <location>
        <begin position="21"/>
        <end position="44"/>
    </location>
</feature>
<feature type="non-terminal residue" evidence="2">
    <location>
        <position position="64"/>
    </location>
</feature>
<keyword evidence="1" id="KW-1133">Transmembrane helix</keyword>
<gene>
    <name evidence="2" type="ORF">ACA1_252050</name>
</gene>